<feature type="domain" description="MacB-like periplasmic core" evidence="9">
    <location>
        <begin position="16"/>
        <end position="199"/>
    </location>
</feature>
<comment type="caution">
    <text evidence="10">The sequence shown here is derived from an EMBL/GenBank/DDBJ whole genome shotgun (WGS) entry which is preliminary data.</text>
</comment>
<feature type="transmembrane region" description="Helical" evidence="7">
    <location>
        <begin position="341"/>
        <end position="374"/>
    </location>
</feature>
<keyword evidence="2" id="KW-1003">Cell membrane</keyword>
<feature type="transmembrane region" description="Helical" evidence="7">
    <location>
        <begin position="300"/>
        <end position="320"/>
    </location>
</feature>
<feature type="domain" description="ABC3 transporter permease C-terminal" evidence="8">
    <location>
        <begin position="300"/>
        <end position="417"/>
    </location>
</feature>
<comment type="subcellular location">
    <subcellularLocation>
        <location evidence="1">Cell membrane</location>
        <topology evidence="1">Multi-pass membrane protein</topology>
    </subcellularLocation>
</comment>
<dbReference type="InterPro" id="IPR003838">
    <property type="entry name" value="ABC3_permease_C"/>
</dbReference>
<evidence type="ECO:0000313" key="11">
    <source>
        <dbReference type="Proteomes" id="UP000287746"/>
    </source>
</evidence>
<name>A0A430G8J1_9SPHN</name>
<dbReference type="PANTHER" id="PTHR43738">
    <property type="entry name" value="ABC TRANSPORTER, MEMBRANE PROTEIN"/>
    <property type="match status" value="1"/>
</dbReference>
<proteinExistence type="predicted"/>
<accession>A0A430G8J1</accession>
<dbReference type="InterPro" id="IPR025857">
    <property type="entry name" value="MacB_PCD"/>
</dbReference>
<gene>
    <name evidence="10" type="ORF">DAH66_00250</name>
</gene>
<dbReference type="GO" id="GO:0005886">
    <property type="term" value="C:plasma membrane"/>
    <property type="evidence" value="ECO:0007669"/>
    <property type="project" value="UniProtKB-SubCell"/>
</dbReference>
<evidence type="ECO:0000256" key="7">
    <source>
        <dbReference type="SAM" id="Phobius"/>
    </source>
</evidence>
<feature type="transmembrane region" description="Helical" evidence="7">
    <location>
        <begin position="394"/>
        <end position="415"/>
    </location>
</feature>
<keyword evidence="3 7" id="KW-0812">Transmembrane</keyword>
<organism evidence="10 11">
    <name type="scientific">Sphingomonas koreensis</name>
    <dbReference type="NCBI Taxonomy" id="93064"/>
    <lineage>
        <taxon>Bacteria</taxon>
        <taxon>Pseudomonadati</taxon>
        <taxon>Pseudomonadota</taxon>
        <taxon>Alphaproteobacteria</taxon>
        <taxon>Sphingomonadales</taxon>
        <taxon>Sphingomonadaceae</taxon>
        <taxon>Sphingomonas</taxon>
    </lineage>
</organism>
<feature type="transmembrane region" description="Helical" evidence="7">
    <location>
        <begin position="12"/>
        <end position="36"/>
    </location>
</feature>
<feature type="compositionally biased region" description="Basic and acidic residues" evidence="6">
    <location>
        <begin position="208"/>
        <end position="234"/>
    </location>
</feature>
<keyword evidence="5 7" id="KW-0472">Membrane</keyword>
<evidence type="ECO:0000256" key="5">
    <source>
        <dbReference type="ARBA" id="ARBA00023136"/>
    </source>
</evidence>
<reference evidence="10 11" key="1">
    <citation type="submission" date="2018-07" db="EMBL/GenBank/DDBJ databases">
        <title>Genomic and Epidemiologic Investigation of an Indolent Hospital Outbreak.</title>
        <authorList>
            <person name="Johnson R.C."/>
            <person name="Deming C."/>
            <person name="Conlan S."/>
            <person name="Zellmer C.J."/>
            <person name="Michelin A.V."/>
            <person name="Lee-Lin S."/>
            <person name="Thomas P.J."/>
            <person name="Park M."/>
            <person name="Weingarten R.A."/>
            <person name="Less J."/>
            <person name="Dekker J.P."/>
            <person name="Frank K.M."/>
            <person name="Musser K.A."/>
            <person name="Mcquiston J.R."/>
            <person name="Henderson D.K."/>
            <person name="Lau A.F."/>
            <person name="Palmore T.N."/>
            <person name="Segre J.A."/>
        </authorList>
    </citation>
    <scope>NUCLEOTIDE SEQUENCE [LARGE SCALE GENOMIC DNA]</scope>
    <source>
        <strain evidence="10 11">SK-CDC1_0717</strain>
    </source>
</reference>
<dbReference type="Pfam" id="PF12704">
    <property type="entry name" value="MacB_PCD"/>
    <property type="match status" value="1"/>
</dbReference>
<keyword evidence="4 7" id="KW-1133">Transmembrane helix</keyword>
<dbReference type="Proteomes" id="UP000287746">
    <property type="component" value="Unassembled WGS sequence"/>
</dbReference>
<sequence>MFSLALAYLRDRALTTLLNVVLLGLAVATLAILLLFSTQLTDRLERDAQGIDLVVGAKGSPLQLILSSIYQLDTPTGNIPLDSVALLRRDPSIARVIPLAMGDSFRGYRIVGTEPGYLDLYGAKLAQGRVFAKSGDAVLGATAARELGAGVGQRFVGSHGFGSGEGVTGHDEHPFTTVGILAPTGTVVDRLILTPVESVWDVHGIGHQHHEGEAKEGEAHEHEHDGHEKAHEHEEPALIGAAGTLEPEVTALLVSYRSALAAVRVPSFVNRQTNMQAAVPAQETARLLTLFGAGIEGARIFAWLLAATGGLAIFVALLNAARAREGDLALLRVMGATRASVFGTILLEGLLTAAAGALLGLAAAHLALAVARALFDPLAEIGLDPWRVHPGELAIVAGVLIIGLVAALVPALRVFRVDLARTLARAQ</sequence>
<dbReference type="PANTHER" id="PTHR43738:SF2">
    <property type="entry name" value="ABC TRANSPORTER PERMEASE"/>
    <property type="match status" value="1"/>
</dbReference>
<evidence type="ECO:0000256" key="3">
    <source>
        <dbReference type="ARBA" id="ARBA00022692"/>
    </source>
</evidence>
<dbReference type="InterPro" id="IPR051125">
    <property type="entry name" value="ABC-4/HrtB_transporter"/>
</dbReference>
<dbReference type="RefSeq" id="WP_126003198.1">
    <property type="nucleotide sequence ID" value="NZ_QQYZ01000001.1"/>
</dbReference>
<evidence type="ECO:0000313" key="10">
    <source>
        <dbReference type="EMBL" id="RSY90462.1"/>
    </source>
</evidence>
<dbReference type="AlphaFoldDB" id="A0A430G8J1"/>
<feature type="region of interest" description="Disordered" evidence="6">
    <location>
        <begin position="207"/>
        <end position="234"/>
    </location>
</feature>
<evidence type="ECO:0000256" key="4">
    <source>
        <dbReference type="ARBA" id="ARBA00022989"/>
    </source>
</evidence>
<evidence type="ECO:0000256" key="1">
    <source>
        <dbReference type="ARBA" id="ARBA00004651"/>
    </source>
</evidence>
<evidence type="ECO:0000256" key="6">
    <source>
        <dbReference type="SAM" id="MobiDB-lite"/>
    </source>
</evidence>
<protein>
    <submittedName>
        <fullName evidence="10">ABC transporter permease</fullName>
    </submittedName>
</protein>
<evidence type="ECO:0000259" key="9">
    <source>
        <dbReference type="Pfam" id="PF12704"/>
    </source>
</evidence>
<dbReference type="EMBL" id="QQYZ01000001">
    <property type="protein sequence ID" value="RSY90462.1"/>
    <property type="molecule type" value="Genomic_DNA"/>
</dbReference>
<evidence type="ECO:0000256" key="2">
    <source>
        <dbReference type="ARBA" id="ARBA00022475"/>
    </source>
</evidence>
<dbReference type="Pfam" id="PF02687">
    <property type="entry name" value="FtsX"/>
    <property type="match status" value="1"/>
</dbReference>
<evidence type="ECO:0000259" key="8">
    <source>
        <dbReference type="Pfam" id="PF02687"/>
    </source>
</evidence>